<evidence type="ECO:0000313" key="1">
    <source>
        <dbReference type="EMBL" id="PSL44989.1"/>
    </source>
</evidence>
<name>A0A2P8HFI6_CHINA</name>
<evidence type="ECO:0000313" key="2">
    <source>
        <dbReference type="Proteomes" id="UP000240971"/>
    </source>
</evidence>
<reference evidence="1 2" key="1">
    <citation type="submission" date="2018-03" db="EMBL/GenBank/DDBJ databases">
        <title>Genomic Encyclopedia of Archaeal and Bacterial Type Strains, Phase II (KMG-II): from individual species to whole genera.</title>
        <authorList>
            <person name="Goeker M."/>
        </authorList>
    </citation>
    <scope>NUCLEOTIDE SEQUENCE [LARGE SCALE GENOMIC DNA]</scope>
    <source>
        <strain evidence="1 2">DSM 24859</strain>
    </source>
</reference>
<sequence>MCMSESVRNENAMPQMLFPFDPDQFWQRVRLICPEISNLQRYIFSGGGHHFIISKLTGRNSGKSTFKARITRYYWQHKF</sequence>
<comment type="caution">
    <text evidence="1">The sequence shown here is derived from an EMBL/GenBank/DDBJ whole genome shotgun (WGS) entry which is preliminary data.</text>
</comment>
<gene>
    <name evidence="1" type="ORF">CLV51_105364</name>
</gene>
<organism evidence="1 2">
    <name type="scientific">Chitinophaga niastensis</name>
    <dbReference type="NCBI Taxonomy" id="536980"/>
    <lineage>
        <taxon>Bacteria</taxon>
        <taxon>Pseudomonadati</taxon>
        <taxon>Bacteroidota</taxon>
        <taxon>Chitinophagia</taxon>
        <taxon>Chitinophagales</taxon>
        <taxon>Chitinophagaceae</taxon>
        <taxon>Chitinophaga</taxon>
    </lineage>
</organism>
<accession>A0A2P8HFI6</accession>
<proteinExistence type="predicted"/>
<keyword evidence="2" id="KW-1185">Reference proteome</keyword>
<dbReference type="AlphaFoldDB" id="A0A2P8HFI6"/>
<dbReference type="EMBL" id="PYAW01000005">
    <property type="protein sequence ID" value="PSL44989.1"/>
    <property type="molecule type" value="Genomic_DNA"/>
</dbReference>
<protein>
    <submittedName>
        <fullName evidence="1">Uncharacterized protein</fullName>
    </submittedName>
</protein>
<dbReference type="Proteomes" id="UP000240971">
    <property type="component" value="Unassembled WGS sequence"/>
</dbReference>